<dbReference type="GO" id="GO:0022857">
    <property type="term" value="F:transmembrane transporter activity"/>
    <property type="evidence" value="ECO:0007669"/>
    <property type="project" value="InterPro"/>
</dbReference>
<dbReference type="Gene3D" id="1.20.1250.20">
    <property type="entry name" value="MFS general substrate transporter like domains"/>
    <property type="match status" value="1"/>
</dbReference>
<evidence type="ECO:0000259" key="7">
    <source>
        <dbReference type="PROSITE" id="PS50850"/>
    </source>
</evidence>
<evidence type="ECO:0000256" key="4">
    <source>
        <dbReference type="ARBA" id="ARBA00023136"/>
    </source>
</evidence>
<dbReference type="PROSITE" id="PS50850">
    <property type="entry name" value="MFS"/>
    <property type="match status" value="1"/>
</dbReference>
<keyword evidence="3 6" id="KW-1133">Transmembrane helix</keyword>
<feature type="transmembrane region" description="Helical" evidence="6">
    <location>
        <begin position="302"/>
        <end position="321"/>
    </location>
</feature>
<dbReference type="GO" id="GO:0005886">
    <property type="term" value="C:plasma membrane"/>
    <property type="evidence" value="ECO:0007669"/>
    <property type="project" value="TreeGrafter"/>
</dbReference>
<feature type="transmembrane region" description="Helical" evidence="6">
    <location>
        <begin position="155"/>
        <end position="178"/>
    </location>
</feature>
<dbReference type="Proteomes" id="UP000799444">
    <property type="component" value="Unassembled WGS sequence"/>
</dbReference>
<feature type="region of interest" description="Disordered" evidence="5">
    <location>
        <begin position="1"/>
        <end position="23"/>
    </location>
</feature>
<gene>
    <name evidence="8" type="ORF">EJ04DRAFT_433382</name>
</gene>
<dbReference type="CDD" id="cd17323">
    <property type="entry name" value="MFS_Tpo1_MDR_like"/>
    <property type="match status" value="1"/>
</dbReference>
<evidence type="ECO:0000256" key="2">
    <source>
        <dbReference type="ARBA" id="ARBA00022692"/>
    </source>
</evidence>
<evidence type="ECO:0000313" key="9">
    <source>
        <dbReference type="Proteomes" id="UP000799444"/>
    </source>
</evidence>
<keyword evidence="4 6" id="KW-0472">Membrane</keyword>
<dbReference type="PANTHER" id="PTHR23502">
    <property type="entry name" value="MAJOR FACILITATOR SUPERFAMILY"/>
    <property type="match status" value="1"/>
</dbReference>
<keyword evidence="9" id="KW-1185">Reference proteome</keyword>
<feature type="transmembrane region" description="Helical" evidence="6">
    <location>
        <begin position="30"/>
        <end position="51"/>
    </location>
</feature>
<dbReference type="AlphaFoldDB" id="A0A9P4V4H0"/>
<dbReference type="InterPro" id="IPR036259">
    <property type="entry name" value="MFS_trans_sf"/>
</dbReference>
<feature type="transmembrane region" description="Helical" evidence="6">
    <location>
        <begin position="373"/>
        <end position="394"/>
    </location>
</feature>
<comment type="subcellular location">
    <subcellularLocation>
        <location evidence="1">Membrane</location>
        <topology evidence="1">Multi-pass membrane protein</topology>
    </subcellularLocation>
</comment>
<comment type="caution">
    <text evidence="8">The sequence shown here is derived from an EMBL/GenBank/DDBJ whole genome shotgun (WGS) entry which is preliminary data.</text>
</comment>
<feature type="transmembrane region" description="Helical" evidence="6">
    <location>
        <begin position="406"/>
        <end position="428"/>
    </location>
</feature>
<feature type="transmembrane region" description="Helical" evidence="6">
    <location>
        <begin position="434"/>
        <end position="457"/>
    </location>
</feature>
<feature type="transmembrane region" description="Helical" evidence="6">
    <location>
        <begin position="98"/>
        <end position="115"/>
    </location>
</feature>
<keyword evidence="2 6" id="KW-0812">Transmembrane</keyword>
<name>A0A9P4V4H0_9PLEO</name>
<evidence type="ECO:0000256" key="3">
    <source>
        <dbReference type="ARBA" id="ARBA00022989"/>
    </source>
</evidence>
<reference evidence="8" key="1">
    <citation type="journal article" date="2020" name="Stud. Mycol.">
        <title>101 Dothideomycetes genomes: a test case for predicting lifestyles and emergence of pathogens.</title>
        <authorList>
            <person name="Haridas S."/>
            <person name="Albert R."/>
            <person name="Binder M."/>
            <person name="Bloem J."/>
            <person name="Labutti K."/>
            <person name="Salamov A."/>
            <person name="Andreopoulos B."/>
            <person name="Baker S."/>
            <person name="Barry K."/>
            <person name="Bills G."/>
            <person name="Bluhm B."/>
            <person name="Cannon C."/>
            <person name="Castanera R."/>
            <person name="Culley D."/>
            <person name="Daum C."/>
            <person name="Ezra D."/>
            <person name="Gonzalez J."/>
            <person name="Henrissat B."/>
            <person name="Kuo A."/>
            <person name="Liang C."/>
            <person name="Lipzen A."/>
            <person name="Lutzoni F."/>
            <person name="Magnuson J."/>
            <person name="Mondo S."/>
            <person name="Nolan M."/>
            <person name="Ohm R."/>
            <person name="Pangilinan J."/>
            <person name="Park H.-J."/>
            <person name="Ramirez L."/>
            <person name="Alfaro M."/>
            <person name="Sun H."/>
            <person name="Tritt A."/>
            <person name="Yoshinaga Y."/>
            <person name="Zwiers L.-H."/>
            <person name="Turgeon B."/>
            <person name="Goodwin S."/>
            <person name="Spatafora J."/>
            <person name="Crous P."/>
            <person name="Grigoriev I."/>
        </authorList>
    </citation>
    <scope>NUCLEOTIDE SEQUENCE</scope>
    <source>
        <strain evidence="8">CBS 125425</strain>
    </source>
</reference>
<feature type="domain" description="Major facilitator superfamily (MFS) profile" evidence="7">
    <location>
        <begin position="32"/>
        <end position="471"/>
    </location>
</feature>
<feature type="transmembrane region" description="Helical" evidence="6">
    <location>
        <begin position="263"/>
        <end position="282"/>
    </location>
</feature>
<feature type="transmembrane region" description="Helical" evidence="6">
    <location>
        <begin position="342"/>
        <end position="361"/>
    </location>
</feature>
<evidence type="ECO:0000256" key="1">
    <source>
        <dbReference type="ARBA" id="ARBA00004141"/>
    </source>
</evidence>
<proteinExistence type="predicted"/>
<protein>
    <submittedName>
        <fullName evidence="8">MFS general substrate transporter</fullName>
    </submittedName>
</protein>
<dbReference type="SUPFAM" id="SSF103473">
    <property type="entry name" value="MFS general substrate transporter"/>
    <property type="match status" value="1"/>
</dbReference>
<evidence type="ECO:0000256" key="5">
    <source>
        <dbReference type="SAM" id="MobiDB-lite"/>
    </source>
</evidence>
<dbReference type="FunFam" id="1.20.1250.20:FF:000011">
    <property type="entry name" value="MFS multidrug transporter, putative"/>
    <property type="match status" value="1"/>
</dbReference>
<accession>A0A9P4V4H0</accession>
<dbReference type="PANTHER" id="PTHR23502:SF47">
    <property type="entry name" value="MAJOR FACILITATOR SUPERFAMILY (MFS) PROFILE DOMAIN-CONTAINING PROTEIN-RELATED"/>
    <property type="match status" value="1"/>
</dbReference>
<sequence>MAGPPGPNIVVWDGPDDPENPQNWPRSKKWVVTMAMGFMTFCITWASSIFSTATHVTAMQFHVSPLVMTLGTSLFVLGFAVGPPVWGPLSELYGRRNPLFLGFFIFVIFQIPVAVAQNVHTILICRFLGGVFGSSALAIVGGALVDFWGPMDRGVAMTIFASSTFLGPVFGPIVGGFVVESDLGWRWTEYLTAILSFTIGTISFFVIPESFTPVILARRAARLRIETQNWALHARSEEQKFDMKNITEKYLMRPFIMLFREPILTLVTIYIALVYGVLYLFFEAYPIAFIEQRHWSAGVGALPFLGIIVGVLLGGTVIIIITKTRFARKFKETGKIVPEERLIPMIIGGALFPIGMFWFGWTSSPDITWVPQVLAGIPIGAGVLMIFLQGLSYLIDCYLMYANSAIAANTFVRSLLGAGFPLFAATLFHKLGVAWASSLLGFLAVGLFPVPILFYMYGHKIRKWSKFSPYN</sequence>
<dbReference type="OrthoDB" id="446368at2759"/>
<evidence type="ECO:0000256" key="6">
    <source>
        <dbReference type="SAM" id="Phobius"/>
    </source>
</evidence>
<feature type="transmembrane region" description="Helical" evidence="6">
    <location>
        <begin position="63"/>
        <end position="86"/>
    </location>
</feature>
<dbReference type="Pfam" id="PF07690">
    <property type="entry name" value="MFS_1"/>
    <property type="match status" value="1"/>
</dbReference>
<dbReference type="InterPro" id="IPR011701">
    <property type="entry name" value="MFS"/>
</dbReference>
<organism evidence="8 9">
    <name type="scientific">Polyplosphaeria fusca</name>
    <dbReference type="NCBI Taxonomy" id="682080"/>
    <lineage>
        <taxon>Eukaryota</taxon>
        <taxon>Fungi</taxon>
        <taxon>Dikarya</taxon>
        <taxon>Ascomycota</taxon>
        <taxon>Pezizomycotina</taxon>
        <taxon>Dothideomycetes</taxon>
        <taxon>Pleosporomycetidae</taxon>
        <taxon>Pleosporales</taxon>
        <taxon>Tetraplosphaeriaceae</taxon>
        <taxon>Polyplosphaeria</taxon>
    </lineage>
</organism>
<dbReference type="EMBL" id="ML996127">
    <property type="protein sequence ID" value="KAF2736198.1"/>
    <property type="molecule type" value="Genomic_DNA"/>
</dbReference>
<feature type="transmembrane region" description="Helical" evidence="6">
    <location>
        <begin position="190"/>
        <end position="216"/>
    </location>
</feature>
<dbReference type="InterPro" id="IPR020846">
    <property type="entry name" value="MFS_dom"/>
</dbReference>
<feature type="transmembrane region" description="Helical" evidence="6">
    <location>
        <begin position="127"/>
        <end position="148"/>
    </location>
</feature>
<evidence type="ECO:0000313" key="8">
    <source>
        <dbReference type="EMBL" id="KAF2736198.1"/>
    </source>
</evidence>